<name>A0A6J5NXG0_9CAUD</name>
<evidence type="ECO:0008006" key="2">
    <source>
        <dbReference type="Google" id="ProtNLM"/>
    </source>
</evidence>
<gene>
    <name evidence="1" type="ORF">UFOVP776_3</name>
</gene>
<protein>
    <recommendedName>
        <fullName evidence="2">DNA transfer protein</fullName>
    </recommendedName>
</protein>
<sequence length="228" mass="22994">MPMAWAIGGSALLGFLGASQQAGAAERGAQMQADAAARAAALQEKQYADLAPYRESGQLGLTKIQEMLPYFTKEVTAEDLRRMPGFEFGLNQGTGAAGQSMNVGGGGSNVNLARTKFATDYATNVGLPAYLTQRTGIYNTLANIAGIGQKSQEQSGGIASNIGQLGIGGASALGAGQIGAANAMAGGYGQIGNAATLASLIRPSGGGLSNEALTTNPYFTPSSPIQVG</sequence>
<reference evidence="1" key="1">
    <citation type="submission" date="2020-04" db="EMBL/GenBank/DDBJ databases">
        <authorList>
            <person name="Chiriac C."/>
            <person name="Salcher M."/>
            <person name="Ghai R."/>
            <person name="Kavagutti S V."/>
        </authorList>
    </citation>
    <scope>NUCLEOTIDE SEQUENCE</scope>
</reference>
<organism evidence="1">
    <name type="scientific">uncultured Caudovirales phage</name>
    <dbReference type="NCBI Taxonomy" id="2100421"/>
    <lineage>
        <taxon>Viruses</taxon>
        <taxon>Duplodnaviria</taxon>
        <taxon>Heunggongvirae</taxon>
        <taxon>Uroviricota</taxon>
        <taxon>Caudoviricetes</taxon>
        <taxon>Peduoviridae</taxon>
        <taxon>Maltschvirus</taxon>
        <taxon>Maltschvirus maltsch</taxon>
    </lineage>
</organism>
<evidence type="ECO:0000313" key="1">
    <source>
        <dbReference type="EMBL" id="CAB4161728.1"/>
    </source>
</evidence>
<accession>A0A6J5NXG0</accession>
<proteinExistence type="predicted"/>
<dbReference type="EMBL" id="LR796724">
    <property type="protein sequence ID" value="CAB4161728.1"/>
    <property type="molecule type" value="Genomic_DNA"/>
</dbReference>